<dbReference type="Proteomes" id="UP000266701">
    <property type="component" value="Unassembled WGS sequence"/>
</dbReference>
<evidence type="ECO:0000313" key="2">
    <source>
        <dbReference type="EMBL" id="TQP17983.1"/>
    </source>
</evidence>
<proteinExistence type="predicted"/>
<evidence type="ECO:0000313" key="4">
    <source>
        <dbReference type="Proteomes" id="UP000319979"/>
    </source>
</evidence>
<dbReference type="EMBL" id="VIOS01000004">
    <property type="protein sequence ID" value="TQP17983.1"/>
    <property type="molecule type" value="Genomic_DNA"/>
</dbReference>
<protein>
    <submittedName>
        <fullName evidence="2">DUF535 domain-containing protein</fullName>
    </submittedName>
</protein>
<dbReference type="Proteomes" id="UP000319979">
    <property type="component" value="Unassembled WGS sequence"/>
</dbReference>
<dbReference type="AlphaFoldDB" id="A0A085T7L7"/>
<evidence type="ECO:0000313" key="1">
    <source>
        <dbReference type="EMBL" id="RGP84680.1"/>
    </source>
</evidence>
<evidence type="ECO:0000313" key="3">
    <source>
        <dbReference type="Proteomes" id="UP000266701"/>
    </source>
</evidence>
<dbReference type="EMBL" id="MCBA01000166">
    <property type="protein sequence ID" value="RGP84680.1"/>
    <property type="molecule type" value="Genomic_DNA"/>
</dbReference>
<name>A0A085T7L7_VIBCL</name>
<dbReference type="Pfam" id="PF04393">
    <property type="entry name" value="DUF535"/>
    <property type="match status" value="1"/>
</dbReference>
<dbReference type="PANTHER" id="PTHR38785:SF1">
    <property type="entry name" value="HOMOLOG OF VIRK"/>
    <property type="match status" value="1"/>
</dbReference>
<dbReference type="GO" id="GO:0006974">
    <property type="term" value="P:DNA damage response"/>
    <property type="evidence" value="ECO:0007669"/>
    <property type="project" value="TreeGrafter"/>
</dbReference>
<comment type="caution">
    <text evidence="1">The sequence shown here is derived from an EMBL/GenBank/DDBJ whole genome shotgun (WGS) entry which is preliminary data.</text>
</comment>
<organism evidence="1 3">
    <name type="scientific">Vibrio cholerae</name>
    <dbReference type="NCBI Taxonomy" id="666"/>
    <lineage>
        <taxon>Bacteria</taxon>
        <taxon>Pseudomonadati</taxon>
        <taxon>Pseudomonadota</taxon>
        <taxon>Gammaproteobacteria</taxon>
        <taxon>Vibrionales</taxon>
        <taxon>Vibrionaceae</taxon>
        <taxon>Vibrio</taxon>
    </lineage>
</organism>
<dbReference type="InterPro" id="IPR007488">
    <property type="entry name" value="DUF535"/>
</dbReference>
<reference evidence="1 3" key="1">
    <citation type="journal article" date="2017" name="Emerg. Infect. Dis.">
        <title>Carbapenemase VCC-1-Producing Vibrio cholerae in Coastal Waters of Germany.</title>
        <authorList>
            <person name="Hammerl J.A."/>
            <person name="Jackel C."/>
            <person name="Bortolaia V."/>
            <person name="Schwartz K."/>
            <person name="Bier N."/>
            <person name="Hendriksen R.S."/>
            <person name="Guerra B."/>
            <person name="Strauch E."/>
        </authorList>
    </citation>
    <scope>NUCLEOTIDE SEQUENCE [LARGE SCALE GENOMIC DNA]</scope>
    <source>
        <strain evidence="1 3">VN-2825</strain>
    </source>
</reference>
<gene>
    <name evidence="1" type="ORF">BC353_04380</name>
    <name evidence="2" type="ORF">FLM02_00790</name>
</gene>
<accession>A0A085T7L7</accession>
<dbReference type="PANTHER" id="PTHR38785">
    <property type="entry name" value="HOMOLOG OF VIRK"/>
    <property type="match status" value="1"/>
</dbReference>
<dbReference type="KEGG" id="vcz:VAB027_1993"/>
<sequence length="306" mass="35921">MNPRIDYLKSLSTLAAEIYPDIRGVKKLRYNARFCLWGILMPDTLARIQDLLNQPSFHPVRQHYPRTLEKPLKPYVCVKWSPQERAQRLIEHFAFLEKRHAQLLPLIYRHQGWSLFQHELFSIQLCHGPEREGSLALVLLSQDHQPLFTLAFNISGRNKPVIHIGALQGPGPNVENRQEIIRQLTHQLHGLRPKALIMEVLLILARYWSVEKVYGVTNEGHVYQALRYIGSKRSSVRFQYSELWQEMGGEAINPYWHSLPTHPPRKDPLSLSKTKRRLYTKRYAWLTELEQSIQANLQPWDNEIHH</sequence>
<dbReference type="RefSeq" id="WP_001069575.1">
    <property type="nucleotide sequence ID" value="NZ_AP028804.1"/>
</dbReference>
<reference evidence="2 4" key="2">
    <citation type="submission" date="2019-07" db="EMBL/GenBank/DDBJ databases">
        <title>Phenotypic and genotypic antimicrobial resistance traits of Vibrio cholerae non-O1/non-O139 isolated from a large Austrian lake frequently associated with cases of infection.</title>
        <authorList>
            <person name="Lepuschitz S."/>
            <person name="Baron S."/>
            <person name="Larvor E."/>
            <person name="Granier S."/>
            <person name="Pretzer C."/>
            <person name="Mach R.L."/>
            <person name="Farnleitner A.H."/>
            <person name="Ruppitsch W."/>
            <person name="Pleininger S."/>
            <person name="Indra A."/>
            <person name="Kirschner A.K.T."/>
        </authorList>
    </citation>
    <scope>NUCLEOTIDE SEQUENCE [LARGE SCALE GENOMIC DNA]</scope>
    <source>
        <strain evidence="2 4">A12JL36W90</strain>
    </source>
</reference>